<sequence length="104" mass="11194">MGKSSSMSLNGFNQPPGGSTSRACSDVIRSRSFSSMTNYQRTSSGTTSPMSTPVLGEMFRNPSGSQRSLNGINGANFKKLPKIPNVPRPHRVAVIFDSIKMGLR</sequence>
<feature type="compositionally biased region" description="Polar residues" evidence="1">
    <location>
        <begin position="62"/>
        <end position="73"/>
    </location>
</feature>
<evidence type="ECO:0000256" key="1">
    <source>
        <dbReference type="SAM" id="MobiDB-lite"/>
    </source>
</evidence>
<feature type="compositionally biased region" description="Low complexity" evidence="1">
    <location>
        <begin position="42"/>
        <end position="53"/>
    </location>
</feature>
<dbReference type="Proteomes" id="UP001209878">
    <property type="component" value="Unassembled WGS sequence"/>
</dbReference>
<reference evidence="2" key="1">
    <citation type="journal article" date="2023" name="Mol. Biol. Evol.">
        <title>Third-Generation Sequencing Reveals the Adaptive Role of the Epigenome in Three Deep-Sea Polychaetes.</title>
        <authorList>
            <person name="Perez M."/>
            <person name="Aroh O."/>
            <person name="Sun Y."/>
            <person name="Lan Y."/>
            <person name="Juniper S.K."/>
            <person name="Young C.R."/>
            <person name="Angers B."/>
            <person name="Qian P.Y."/>
        </authorList>
    </citation>
    <scope>NUCLEOTIDE SEQUENCE</scope>
    <source>
        <strain evidence="2">R07B-5</strain>
    </source>
</reference>
<evidence type="ECO:0000313" key="2">
    <source>
        <dbReference type="EMBL" id="KAK2188264.1"/>
    </source>
</evidence>
<feature type="compositionally biased region" description="Polar residues" evidence="1">
    <location>
        <begin position="1"/>
        <end position="23"/>
    </location>
</feature>
<keyword evidence="3" id="KW-1185">Reference proteome</keyword>
<dbReference type="EMBL" id="JAODUO010000138">
    <property type="protein sequence ID" value="KAK2188264.1"/>
    <property type="molecule type" value="Genomic_DNA"/>
</dbReference>
<feature type="region of interest" description="Disordered" evidence="1">
    <location>
        <begin position="1"/>
        <end position="73"/>
    </location>
</feature>
<evidence type="ECO:0000313" key="3">
    <source>
        <dbReference type="Proteomes" id="UP001209878"/>
    </source>
</evidence>
<gene>
    <name evidence="2" type="ORF">NP493_138g04006</name>
</gene>
<comment type="caution">
    <text evidence="2">The sequence shown here is derived from an EMBL/GenBank/DDBJ whole genome shotgun (WGS) entry which is preliminary data.</text>
</comment>
<protein>
    <submittedName>
        <fullName evidence="2">Uncharacterized protein</fullName>
    </submittedName>
</protein>
<name>A0AAD9P502_RIDPI</name>
<proteinExistence type="predicted"/>
<organism evidence="2 3">
    <name type="scientific">Ridgeia piscesae</name>
    <name type="common">Tubeworm</name>
    <dbReference type="NCBI Taxonomy" id="27915"/>
    <lineage>
        <taxon>Eukaryota</taxon>
        <taxon>Metazoa</taxon>
        <taxon>Spiralia</taxon>
        <taxon>Lophotrochozoa</taxon>
        <taxon>Annelida</taxon>
        <taxon>Polychaeta</taxon>
        <taxon>Sedentaria</taxon>
        <taxon>Canalipalpata</taxon>
        <taxon>Sabellida</taxon>
        <taxon>Siboglinidae</taxon>
        <taxon>Ridgeia</taxon>
    </lineage>
</organism>
<dbReference type="AlphaFoldDB" id="A0AAD9P502"/>
<accession>A0AAD9P502</accession>
<feature type="compositionally biased region" description="Polar residues" evidence="1">
    <location>
        <begin position="31"/>
        <end position="41"/>
    </location>
</feature>